<accession>A0A8H3ICP9</accession>
<evidence type="ECO:0000256" key="4">
    <source>
        <dbReference type="PROSITE-ProRule" id="PRU00475"/>
    </source>
</evidence>
<dbReference type="InterPro" id="IPR028942">
    <property type="entry name" value="WHIM1_dom"/>
</dbReference>
<dbReference type="PROSITE" id="PS51136">
    <property type="entry name" value="WAC"/>
    <property type="match status" value="1"/>
</dbReference>
<dbReference type="Pfam" id="PF10537">
    <property type="entry name" value="WAC_Acf1_DNA_bd"/>
    <property type="match status" value="1"/>
</dbReference>
<evidence type="ECO:0000259" key="6">
    <source>
        <dbReference type="PROSITE" id="PS50827"/>
    </source>
</evidence>
<dbReference type="GO" id="GO:0005634">
    <property type="term" value="C:nucleus"/>
    <property type="evidence" value="ECO:0007669"/>
    <property type="project" value="UniProtKB-SubCell"/>
</dbReference>
<feature type="region of interest" description="Disordered" evidence="5">
    <location>
        <begin position="689"/>
        <end position="724"/>
    </location>
</feature>
<evidence type="ECO:0000259" key="7">
    <source>
        <dbReference type="PROSITE" id="PS51136"/>
    </source>
</evidence>
<dbReference type="PROSITE" id="PS50827">
    <property type="entry name" value="DDT"/>
    <property type="match status" value="1"/>
</dbReference>
<comment type="subcellular location">
    <subcellularLocation>
        <location evidence="1 4">Nucleus</location>
    </subcellularLocation>
</comment>
<dbReference type="GO" id="GO:0000785">
    <property type="term" value="C:chromatin"/>
    <property type="evidence" value="ECO:0007669"/>
    <property type="project" value="UniProtKB-ARBA"/>
</dbReference>
<dbReference type="OrthoDB" id="332390at2759"/>
<feature type="region of interest" description="Disordered" evidence="5">
    <location>
        <begin position="445"/>
        <end position="482"/>
    </location>
</feature>
<dbReference type="Proteomes" id="UP000664169">
    <property type="component" value="Unassembled WGS sequence"/>
</dbReference>
<dbReference type="PANTHER" id="PTHR32075">
    <property type="entry name" value="ISWI CHROMATIN-REMODELING COMPLEX SUBUNIT YPL216W-RELATED"/>
    <property type="match status" value="1"/>
</dbReference>
<gene>
    <name evidence="8" type="ORF">GOMPHAMPRED_006299</name>
</gene>
<sequence length="1008" mass="116130">MIDSYQVLFKRKPVQYVPPPANLKEDQEIWVIEATDEVFASYEEFLLRMDFYNKPRFICEVTGLSGLDFFQALKREEEAASEVNDAFPDHLREPVLRKAQHSTISRIDNLVDWVFEEFRQDFFPGEMVIVTVDDVSQGKLHGQVREKVKFPAQVNMNGEISKKAFSRYFVVLTDRPDAEALVDDEHIFRDRKVFSKQMLRSYLRNCLTRESWTGAPWQIKEKLAQQYRIDVEIPPHLRYDAALIQRKMKLANAKDPYGSTTDFLSAADTSFDSKPKGPKAKKNAQFYDKERQERSKLFEKAFASDLSLTTFQRNGKISHAQALHYMNGDPIPERETPSEPPPPPIKYPREDLENPVTKNHRPSLKTLQEIMPEIRSETVGELLEVWDFLNVYVEVFVLDSFIFDDFVDALRFSAEDFQCELLVELHCAVLKKLVNDEKDLNGKVQIDLPSQDLEEDEDEDMKEKTRTPTPEPEFKRTTRRSLAKAEAQEAQAQATIDAKIHLGAEIDRCVPNQDWKARLRKRNFANGMWVVIVVGLLNLFSMKPQLKSRCEALLAKLAPVHMSPTEETAISQYTTLDINDRVAILQFLTMLSVETRAVKDYIDDCSLTMTKHRKDKVEYQKKRKEHLAELKALDEERRNLLPSAAPSQEIIELAQDLEDTDMIDDEEADKGVIDTGGEDDEVVPSRFLRRAKDRESERKKRIEEERRRKEEAKAEKAKKPSREARELEKLTKKIEKVKDMIKGCESAIATCDEDIRQNDIPRLKSLGKDRFYNRYYWFERNAMPYGGMPNASTAHAEYMNGCIWVQGPDPMEKEGFIDLRDIESARYAALYGCTMAERKVIEEGTTSLNSLSDWGFYDSPEDLDNLLGWLSDKGDRESRLKKEISIQREQISINMEKRGIYLNQGGMSSESAEPVTRVSTRTRTYVDPAGHRFMKWHNSIALEKLGHIHSDTPRMVKKTAVTKGVKRKSEEKDEGPSKRTRGRPPASPKVVADITAATTTRRGTRYGK</sequence>
<feature type="region of interest" description="Disordered" evidence="5">
    <location>
        <begin position="954"/>
        <end position="1008"/>
    </location>
</feature>
<dbReference type="GO" id="GO:0000781">
    <property type="term" value="C:chromosome, telomeric region"/>
    <property type="evidence" value="ECO:0007669"/>
    <property type="project" value="GOC"/>
</dbReference>
<evidence type="ECO:0000256" key="3">
    <source>
        <dbReference type="ARBA" id="ARBA00023242"/>
    </source>
</evidence>
<keyword evidence="2" id="KW-0175">Coiled coil</keyword>
<dbReference type="Pfam" id="PF02791">
    <property type="entry name" value="DDT"/>
    <property type="match status" value="1"/>
</dbReference>
<feature type="domain" description="DDT" evidence="6">
    <location>
        <begin position="376"/>
        <end position="439"/>
    </location>
</feature>
<dbReference type="GO" id="GO:0031509">
    <property type="term" value="P:subtelomeric heterochromatin formation"/>
    <property type="evidence" value="ECO:0007669"/>
    <property type="project" value="TreeGrafter"/>
</dbReference>
<keyword evidence="3 4" id="KW-0539">Nucleus</keyword>
<dbReference type="Pfam" id="PF15612">
    <property type="entry name" value="WHIM1"/>
    <property type="match status" value="1"/>
</dbReference>
<evidence type="ECO:0000256" key="5">
    <source>
        <dbReference type="SAM" id="MobiDB-lite"/>
    </source>
</evidence>
<evidence type="ECO:0000256" key="2">
    <source>
        <dbReference type="ARBA" id="ARBA00023054"/>
    </source>
</evidence>
<organism evidence="8 9">
    <name type="scientific">Gomphillus americanus</name>
    <dbReference type="NCBI Taxonomy" id="1940652"/>
    <lineage>
        <taxon>Eukaryota</taxon>
        <taxon>Fungi</taxon>
        <taxon>Dikarya</taxon>
        <taxon>Ascomycota</taxon>
        <taxon>Pezizomycotina</taxon>
        <taxon>Lecanoromycetes</taxon>
        <taxon>OSLEUM clade</taxon>
        <taxon>Ostropomycetidae</taxon>
        <taxon>Ostropales</taxon>
        <taxon>Graphidaceae</taxon>
        <taxon>Gomphilloideae</taxon>
        <taxon>Gomphillus</taxon>
    </lineage>
</organism>
<dbReference type="AlphaFoldDB" id="A0A8H3ICP9"/>
<dbReference type="Pfam" id="PF15613">
    <property type="entry name" value="WSD"/>
    <property type="match status" value="1"/>
</dbReference>
<evidence type="ECO:0000256" key="1">
    <source>
        <dbReference type="ARBA" id="ARBA00004123"/>
    </source>
</evidence>
<dbReference type="SMART" id="SM00571">
    <property type="entry name" value="DDT"/>
    <property type="match status" value="1"/>
</dbReference>
<dbReference type="InterPro" id="IPR028941">
    <property type="entry name" value="WHIM2_dom"/>
</dbReference>
<dbReference type="EMBL" id="CAJPDQ010000004">
    <property type="protein sequence ID" value="CAF9908754.1"/>
    <property type="molecule type" value="Genomic_DNA"/>
</dbReference>
<feature type="region of interest" description="Disordered" evidence="5">
    <location>
        <begin position="327"/>
        <end position="359"/>
    </location>
</feature>
<feature type="domain" description="WAC" evidence="7">
    <location>
        <begin position="27"/>
        <end position="139"/>
    </location>
</feature>
<feature type="compositionally biased region" description="Basic and acidic residues" evidence="5">
    <location>
        <begin position="690"/>
        <end position="724"/>
    </location>
</feature>
<evidence type="ECO:0000313" key="8">
    <source>
        <dbReference type="EMBL" id="CAF9908754.1"/>
    </source>
</evidence>
<evidence type="ECO:0008006" key="10">
    <source>
        <dbReference type="Google" id="ProtNLM"/>
    </source>
</evidence>
<dbReference type="PANTHER" id="PTHR32075:SF6">
    <property type="entry name" value="ISWI CHROMATIN-REMODELING COMPLEX SUBUNIT YPL216W-RELATED"/>
    <property type="match status" value="1"/>
</dbReference>
<protein>
    <recommendedName>
        <fullName evidence="10">DDT domain-containing protein</fullName>
    </recommendedName>
</protein>
<evidence type="ECO:0000313" key="9">
    <source>
        <dbReference type="Proteomes" id="UP000664169"/>
    </source>
</evidence>
<feature type="compositionally biased region" description="Basic and acidic residues" evidence="5">
    <location>
        <begin position="461"/>
        <end position="476"/>
    </location>
</feature>
<keyword evidence="9" id="KW-1185">Reference proteome</keyword>
<reference evidence="8" key="1">
    <citation type="submission" date="2021-03" db="EMBL/GenBank/DDBJ databases">
        <authorList>
            <person name="Tagirdzhanova G."/>
        </authorList>
    </citation>
    <scope>NUCLEOTIDE SEQUENCE</scope>
</reference>
<name>A0A8H3ICP9_9LECA</name>
<dbReference type="InterPro" id="IPR018501">
    <property type="entry name" value="DDT_dom"/>
</dbReference>
<dbReference type="InterPro" id="IPR013136">
    <property type="entry name" value="WSTF_Acf1_Cbp146"/>
</dbReference>
<proteinExistence type="predicted"/>
<comment type="caution">
    <text evidence="8">The sequence shown here is derived from an EMBL/GenBank/DDBJ whole genome shotgun (WGS) entry which is preliminary data.</text>
</comment>
<feature type="compositionally biased region" description="Basic and acidic residues" evidence="5">
    <location>
        <begin position="967"/>
        <end position="977"/>
    </location>
</feature>